<proteinExistence type="inferred from homology"/>
<dbReference type="GO" id="GO:0004252">
    <property type="term" value="F:serine-type endopeptidase activity"/>
    <property type="evidence" value="ECO:0007669"/>
    <property type="project" value="InterPro"/>
</dbReference>
<sequence>MQPAPPCAFWAGGGAAMALCWRGAGDYWGGGAPPNEFLRGLGPPQAPWSRRLCTGLRILSEASLREENMLWLGCSLLLAALAAVAAAEKLVGSAKCQQDSVPWQVSLQSVHHICSGALISQEWVLSSTQCSRSSPDHMEVWLGLQVPETPPKEKQQVIAAAKLVPHKQFNNYTLDYDIMLIKLAQPAVLGELVQPISLPSQCAIAGTQCLASEWISSNSDGTDNLLQCSYLPVTSDATCNNVYPGRFTDRMLGAAQLDSSQDACKVRLFSFYWQVQ</sequence>
<dbReference type="InterPro" id="IPR009003">
    <property type="entry name" value="Peptidase_S1_PA"/>
</dbReference>
<organism evidence="4 5">
    <name type="scientific">Podarcis muralis</name>
    <name type="common">Wall lizard</name>
    <name type="synonym">Lacerta muralis</name>
    <dbReference type="NCBI Taxonomy" id="64176"/>
    <lineage>
        <taxon>Eukaryota</taxon>
        <taxon>Metazoa</taxon>
        <taxon>Chordata</taxon>
        <taxon>Craniata</taxon>
        <taxon>Vertebrata</taxon>
        <taxon>Euteleostomi</taxon>
        <taxon>Lepidosauria</taxon>
        <taxon>Squamata</taxon>
        <taxon>Bifurcata</taxon>
        <taxon>Unidentata</taxon>
        <taxon>Episquamata</taxon>
        <taxon>Laterata</taxon>
        <taxon>Lacertibaenia</taxon>
        <taxon>Lacertidae</taxon>
        <taxon>Podarcis</taxon>
    </lineage>
</organism>
<reference evidence="4" key="2">
    <citation type="submission" date="2025-08" db="UniProtKB">
        <authorList>
            <consortium name="Ensembl"/>
        </authorList>
    </citation>
    <scope>IDENTIFICATION</scope>
</reference>
<evidence type="ECO:0000256" key="1">
    <source>
        <dbReference type="ARBA" id="ARBA00009228"/>
    </source>
</evidence>
<evidence type="ECO:0000313" key="5">
    <source>
        <dbReference type="Proteomes" id="UP000472272"/>
    </source>
</evidence>
<feature type="domain" description="Peptidase S1" evidence="3">
    <location>
        <begin position="90"/>
        <end position="265"/>
    </location>
</feature>
<evidence type="ECO:0000313" key="4">
    <source>
        <dbReference type="Ensembl" id="ENSPMRP00000012243.1"/>
    </source>
</evidence>
<reference evidence="4" key="3">
    <citation type="submission" date="2025-09" db="UniProtKB">
        <authorList>
            <consortium name="Ensembl"/>
        </authorList>
    </citation>
    <scope>IDENTIFICATION</scope>
</reference>
<dbReference type="Pfam" id="PF00089">
    <property type="entry name" value="Trypsin"/>
    <property type="match status" value="1"/>
</dbReference>
<dbReference type="PANTHER" id="PTHR24271">
    <property type="entry name" value="KALLIKREIN-RELATED"/>
    <property type="match status" value="1"/>
</dbReference>
<evidence type="ECO:0000256" key="2">
    <source>
        <dbReference type="ARBA" id="ARBA00023157"/>
    </source>
</evidence>
<reference evidence="4 5" key="1">
    <citation type="journal article" date="2019" name="Proc. Natl. Acad. Sci. U.S.A.">
        <title>Regulatory changes in pterin and carotenoid genes underlie balanced color polymorphisms in the wall lizard.</title>
        <authorList>
            <person name="Andrade P."/>
            <person name="Pinho C."/>
            <person name="Perez I de Lanuza G."/>
            <person name="Afonso S."/>
            <person name="Brejcha J."/>
            <person name="Rubin C.J."/>
            <person name="Wallerman O."/>
            <person name="Pereira P."/>
            <person name="Sabatino S.J."/>
            <person name="Bellati A."/>
            <person name="Pellitteri-Rosa D."/>
            <person name="Bosakova Z."/>
            <person name="Bunikis I."/>
            <person name="Carretero M.A."/>
            <person name="Feiner N."/>
            <person name="Marsik P."/>
            <person name="Pauperio F."/>
            <person name="Salvi D."/>
            <person name="Soler L."/>
            <person name="While G.M."/>
            <person name="Uller T."/>
            <person name="Font E."/>
            <person name="Andersson L."/>
            <person name="Carneiro M."/>
        </authorList>
    </citation>
    <scope>NUCLEOTIDE SEQUENCE</scope>
</reference>
<dbReference type="FunFam" id="2.40.10.10:FF:000166">
    <property type="entry name" value="Trypsin"/>
    <property type="match status" value="1"/>
</dbReference>
<dbReference type="Proteomes" id="UP000472272">
    <property type="component" value="Chromosome 7"/>
</dbReference>
<dbReference type="GO" id="GO:0006508">
    <property type="term" value="P:proteolysis"/>
    <property type="evidence" value="ECO:0007669"/>
    <property type="project" value="InterPro"/>
</dbReference>
<dbReference type="InterPro" id="IPR001314">
    <property type="entry name" value="Peptidase_S1A"/>
</dbReference>
<dbReference type="GeneTree" id="ENSGT01050000244883"/>
<evidence type="ECO:0000259" key="3">
    <source>
        <dbReference type="PROSITE" id="PS50240"/>
    </source>
</evidence>
<keyword evidence="2" id="KW-1015">Disulfide bond</keyword>
<dbReference type="Gene3D" id="2.40.10.10">
    <property type="entry name" value="Trypsin-like serine proteases"/>
    <property type="match status" value="2"/>
</dbReference>
<dbReference type="PANTHER" id="PTHR24271:SF47">
    <property type="entry name" value="KALLIKREIN-1"/>
    <property type="match status" value="1"/>
</dbReference>
<dbReference type="PRINTS" id="PR00722">
    <property type="entry name" value="CHYMOTRYPSIN"/>
</dbReference>
<protein>
    <recommendedName>
        <fullName evidence="3">Peptidase S1 domain-containing protein</fullName>
    </recommendedName>
</protein>
<dbReference type="Ensembl" id="ENSPMRT00000013070.1">
    <property type="protein sequence ID" value="ENSPMRP00000012243.1"/>
    <property type="gene ID" value="ENSPMRG00000008190.1"/>
</dbReference>
<keyword evidence="5" id="KW-1185">Reference proteome</keyword>
<name>A0A670IJL3_PODMU</name>
<dbReference type="PROSITE" id="PS50240">
    <property type="entry name" value="TRYPSIN_DOM"/>
    <property type="match status" value="1"/>
</dbReference>
<comment type="similarity">
    <text evidence="1">Belongs to the peptidase S1 family. Snake venom subfamily.</text>
</comment>
<dbReference type="InterPro" id="IPR001254">
    <property type="entry name" value="Trypsin_dom"/>
</dbReference>
<accession>A0A670IJL3</accession>
<dbReference type="SMART" id="SM00020">
    <property type="entry name" value="Tryp_SPc"/>
    <property type="match status" value="1"/>
</dbReference>
<dbReference type="InterPro" id="IPR043504">
    <property type="entry name" value="Peptidase_S1_PA_chymotrypsin"/>
</dbReference>
<dbReference type="AlphaFoldDB" id="A0A670IJL3"/>
<dbReference type="SUPFAM" id="SSF50494">
    <property type="entry name" value="Trypsin-like serine proteases"/>
    <property type="match status" value="1"/>
</dbReference>
<dbReference type="GO" id="GO:0005576">
    <property type="term" value="C:extracellular region"/>
    <property type="evidence" value="ECO:0007669"/>
    <property type="project" value="UniProtKB-ARBA"/>
</dbReference>
<dbReference type="CDD" id="cd00190">
    <property type="entry name" value="Tryp_SPc"/>
    <property type="match status" value="1"/>
</dbReference>